<reference evidence="4 5" key="1">
    <citation type="journal article" date="2016" name="Syst. Appl. Microbiol.">
        <title>Vibrio bivalvicida sp. nov., a novel larval pathogen for bivalve molluscs reared in a hatchery.</title>
        <authorList>
            <person name="Dubert J."/>
            <person name="Romalde J.L."/>
            <person name="Prado S."/>
            <person name="Barja J.L."/>
        </authorList>
    </citation>
    <scope>NUCLEOTIDE SEQUENCE [LARGE SCALE GENOMIC DNA]</scope>
    <source>
        <strain evidence="4 5">605</strain>
    </source>
</reference>
<name>A0A177XXE3_9VIBR</name>
<dbReference type="GO" id="GO:0015562">
    <property type="term" value="F:efflux transmembrane transporter activity"/>
    <property type="evidence" value="ECO:0007669"/>
    <property type="project" value="TreeGrafter"/>
</dbReference>
<feature type="compositionally biased region" description="Basic and acidic residues" evidence="2">
    <location>
        <begin position="145"/>
        <end position="155"/>
    </location>
</feature>
<dbReference type="InterPro" id="IPR006143">
    <property type="entry name" value="RND_pump_MFP"/>
</dbReference>
<evidence type="ECO:0000313" key="5">
    <source>
        <dbReference type="Proteomes" id="UP000078406"/>
    </source>
</evidence>
<evidence type="ECO:0000313" key="4">
    <source>
        <dbReference type="EMBL" id="OAJ93258.1"/>
    </source>
</evidence>
<dbReference type="RefSeq" id="WP_054961766.1">
    <property type="nucleotide sequence ID" value="NZ_LLEI02000043.1"/>
</dbReference>
<evidence type="ECO:0000256" key="2">
    <source>
        <dbReference type="SAM" id="MobiDB-lite"/>
    </source>
</evidence>
<comment type="similarity">
    <text evidence="1">Belongs to the membrane fusion protein (MFP) (TC 8.A.1) family.</text>
</comment>
<dbReference type="Proteomes" id="UP000078406">
    <property type="component" value="Unassembled WGS sequence"/>
</dbReference>
<dbReference type="NCBIfam" id="TIGR01730">
    <property type="entry name" value="RND_mfp"/>
    <property type="match status" value="1"/>
</dbReference>
<feature type="region of interest" description="Disordered" evidence="2">
    <location>
        <begin position="145"/>
        <end position="168"/>
    </location>
</feature>
<dbReference type="EMBL" id="LLEI02000043">
    <property type="protein sequence ID" value="OAJ93258.1"/>
    <property type="molecule type" value="Genomic_DNA"/>
</dbReference>
<gene>
    <name evidence="4" type="ORF">APB76_14950</name>
</gene>
<dbReference type="Gene3D" id="2.40.50.100">
    <property type="match status" value="1"/>
</dbReference>
<dbReference type="Gene3D" id="1.10.287.470">
    <property type="entry name" value="Helix hairpin bin"/>
    <property type="match status" value="1"/>
</dbReference>
<sequence length="394" mass="42297">MKKNAITLAVTLAAAGSIFAAIGYIGSHMAQASESSPSEQQVTDVAPLLSIEESLKLQQVAVQTTSSGSYQAEVVGYGETRSRYQLNYASEVSGRVATLSDAFETGKVVTKGAILAKLDDTGYQQALAQAKSDVATAELELLEEQREGEQAKSEWQRSGLSGEPNSPLVLREPQLASAEAKLANARQALKSAEKDLKDTVIRAPFTAIVVSRDVQPGSYLSAGGAVATLYSVERVEVEVPLSEQQWGNLPTSNDISDWQVTLTDSSGAHQWLGKVDRSFQHVTQETRQRSLVVVVDNPLEAGTPLYPGTFVKATLSGAEKNELWEVPASAISQQSEIWTVDEQGLLQKSNVSKQFGRDGKVYVTPISAEEAALVVLRPLSNFKPGMKVTPSEEG</sequence>
<keyword evidence="3" id="KW-0732">Signal</keyword>
<evidence type="ECO:0000256" key="1">
    <source>
        <dbReference type="ARBA" id="ARBA00009477"/>
    </source>
</evidence>
<comment type="caution">
    <text evidence="4">The sequence shown here is derived from an EMBL/GenBank/DDBJ whole genome shotgun (WGS) entry which is preliminary data.</text>
</comment>
<feature type="signal peptide" evidence="3">
    <location>
        <begin position="1"/>
        <end position="20"/>
    </location>
</feature>
<accession>A0A177XXE3</accession>
<protein>
    <submittedName>
        <fullName evidence="4">Efflux transporter periplasmic adaptor subunit</fullName>
    </submittedName>
</protein>
<dbReference type="GO" id="GO:1990281">
    <property type="term" value="C:efflux pump complex"/>
    <property type="evidence" value="ECO:0007669"/>
    <property type="project" value="TreeGrafter"/>
</dbReference>
<dbReference type="Gene3D" id="2.40.30.170">
    <property type="match status" value="1"/>
</dbReference>
<organism evidence="4 5">
    <name type="scientific">Vibrio bivalvicida</name>
    <dbReference type="NCBI Taxonomy" id="1276888"/>
    <lineage>
        <taxon>Bacteria</taxon>
        <taxon>Pseudomonadati</taxon>
        <taxon>Pseudomonadota</taxon>
        <taxon>Gammaproteobacteria</taxon>
        <taxon>Vibrionales</taxon>
        <taxon>Vibrionaceae</taxon>
        <taxon>Vibrio</taxon>
        <taxon>Vibrio oreintalis group</taxon>
    </lineage>
</organism>
<dbReference type="SUPFAM" id="SSF111369">
    <property type="entry name" value="HlyD-like secretion proteins"/>
    <property type="match status" value="1"/>
</dbReference>
<proteinExistence type="inferred from homology"/>
<dbReference type="PANTHER" id="PTHR30469">
    <property type="entry name" value="MULTIDRUG RESISTANCE PROTEIN MDTA"/>
    <property type="match status" value="1"/>
</dbReference>
<feature type="chain" id="PRO_5008079206" evidence="3">
    <location>
        <begin position="21"/>
        <end position="394"/>
    </location>
</feature>
<dbReference type="PANTHER" id="PTHR30469:SF15">
    <property type="entry name" value="HLYD FAMILY OF SECRETION PROTEINS"/>
    <property type="match status" value="1"/>
</dbReference>
<evidence type="ECO:0000256" key="3">
    <source>
        <dbReference type="SAM" id="SignalP"/>
    </source>
</evidence>
<dbReference type="AlphaFoldDB" id="A0A177XXE3"/>